<organism evidence="1">
    <name type="scientific">Lepeophtheirus salmonis</name>
    <name type="common">Salmon louse</name>
    <name type="synonym">Caligus salmonis</name>
    <dbReference type="NCBI Taxonomy" id="72036"/>
    <lineage>
        <taxon>Eukaryota</taxon>
        <taxon>Metazoa</taxon>
        <taxon>Ecdysozoa</taxon>
        <taxon>Arthropoda</taxon>
        <taxon>Crustacea</taxon>
        <taxon>Multicrustacea</taxon>
        <taxon>Hexanauplia</taxon>
        <taxon>Copepoda</taxon>
        <taxon>Siphonostomatoida</taxon>
        <taxon>Caligidae</taxon>
        <taxon>Lepeophtheirus</taxon>
    </lineage>
</organism>
<proteinExistence type="predicted"/>
<accession>A0A0K2SYY4</accession>
<sequence length="13" mass="1538">MILLCLHLLLSLR</sequence>
<evidence type="ECO:0000313" key="1">
    <source>
        <dbReference type="EMBL" id="CDW18948.1"/>
    </source>
</evidence>
<dbReference type="EMBL" id="HACA01001587">
    <property type="protein sequence ID" value="CDW18948.1"/>
    <property type="molecule type" value="Transcribed_RNA"/>
</dbReference>
<name>A0A0K2SYY4_LEPSM</name>
<protein>
    <submittedName>
        <fullName evidence="1">Uncharacterized protein</fullName>
    </submittedName>
</protein>
<reference evidence="1" key="1">
    <citation type="submission" date="2014-05" db="EMBL/GenBank/DDBJ databases">
        <authorList>
            <person name="Chronopoulou M."/>
        </authorList>
    </citation>
    <scope>NUCLEOTIDE SEQUENCE</scope>
    <source>
        <tissue evidence="1">Whole organism</tissue>
    </source>
</reference>